<name>A0ABX0U2T7_9SPHN</name>
<proteinExistence type="predicted"/>
<sequence>MSNASDRTAANDRDRRGSILDKTRNSAAQAVDKTRDTATHAAEVTRDGARDAATKTAEAIENNPVVALVGGIAVGAALGALLPKTSIERQHLAPLGKRITESAAAAARAARDAGRDELGALAPDKDMAKAKASSFLETVAAAAKDSAKATAKA</sequence>
<accession>A0ABX0U2T7</accession>
<evidence type="ECO:0000313" key="2">
    <source>
        <dbReference type="EMBL" id="NIJ24884.1"/>
    </source>
</evidence>
<comment type="caution">
    <text evidence="2">The sequence shown here is derived from an EMBL/GenBank/DDBJ whole genome shotgun (WGS) entry which is preliminary data.</text>
</comment>
<dbReference type="Gene3D" id="1.10.287.700">
    <property type="entry name" value="Helix hairpin bin"/>
    <property type="match status" value="1"/>
</dbReference>
<feature type="region of interest" description="Disordered" evidence="1">
    <location>
        <begin position="103"/>
        <end position="124"/>
    </location>
</feature>
<feature type="compositionally biased region" description="Basic and acidic residues" evidence="1">
    <location>
        <begin position="109"/>
        <end position="124"/>
    </location>
</feature>
<reference evidence="2 3" key="1">
    <citation type="submission" date="2020-03" db="EMBL/GenBank/DDBJ databases">
        <title>Genomic Encyclopedia of Type Strains, Phase IV (KMG-IV): sequencing the most valuable type-strain genomes for metagenomic binning, comparative biology and taxonomic classification.</title>
        <authorList>
            <person name="Goeker M."/>
        </authorList>
    </citation>
    <scope>NUCLEOTIDE SEQUENCE [LARGE SCALE GENOMIC DNA]</scope>
    <source>
        <strain evidence="2 3">DSM 22753</strain>
    </source>
</reference>
<gene>
    <name evidence="2" type="ORF">FHT01_002426</name>
</gene>
<feature type="compositionally biased region" description="Basic and acidic residues" evidence="1">
    <location>
        <begin position="32"/>
        <end position="52"/>
    </location>
</feature>
<dbReference type="RefSeq" id="WP_140047340.1">
    <property type="nucleotide sequence ID" value="NZ_BAAAEV010000001.1"/>
</dbReference>
<organism evidence="2 3">
    <name type="scientific">Sphingomonas japonica</name>
    <dbReference type="NCBI Taxonomy" id="511662"/>
    <lineage>
        <taxon>Bacteria</taxon>
        <taxon>Pseudomonadati</taxon>
        <taxon>Pseudomonadota</taxon>
        <taxon>Alphaproteobacteria</taxon>
        <taxon>Sphingomonadales</taxon>
        <taxon>Sphingomonadaceae</taxon>
        <taxon>Sphingomonas</taxon>
    </lineage>
</organism>
<keyword evidence="3" id="KW-1185">Reference proteome</keyword>
<feature type="region of interest" description="Disordered" evidence="1">
    <location>
        <begin position="1"/>
        <end position="52"/>
    </location>
</feature>
<evidence type="ECO:0000313" key="3">
    <source>
        <dbReference type="Proteomes" id="UP000788153"/>
    </source>
</evidence>
<protein>
    <submittedName>
        <fullName evidence="2">ElaB/YqjD/DUF883 family membrane-anchored ribosome-binding protein</fullName>
    </submittedName>
</protein>
<evidence type="ECO:0000256" key="1">
    <source>
        <dbReference type="SAM" id="MobiDB-lite"/>
    </source>
</evidence>
<feature type="compositionally biased region" description="Basic and acidic residues" evidence="1">
    <location>
        <begin position="9"/>
        <end position="24"/>
    </location>
</feature>
<dbReference type="EMBL" id="JAASQP010000001">
    <property type="protein sequence ID" value="NIJ24884.1"/>
    <property type="molecule type" value="Genomic_DNA"/>
</dbReference>
<dbReference type="Proteomes" id="UP000788153">
    <property type="component" value="Unassembled WGS sequence"/>
</dbReference>